<keyword evidence="7 8" id="KW-0472">Membrane</keyword>
<dbReference type="KEGG" id="suam:BOO69_11505"/>
<dbReference type="InterPro" id="IPR002781">
    <property type="entry name" value="TM_pro_TauE-like"/>
</dbReference>
<evidence type="ECO:0000313" key="10">
    <source>
        <dbReference type="Proteomes" id="UP000181897"/>
    </source>
</evidence>
<feature type="transmembrane region" description="Helical" evidence="8">
    <location>
        <begin position="79"/>
        <end position="98"/>
    </location>
</feature>
<feature type="transmembrane region" description="Helical" evidence="8">
    <location>
        <begin position="38"/>
        <end position="59"/>
    </location>
</feature>
<name>A0A1J0WI00_9RHOB</name>
<feature type="transmembrane region" description="Helical" evidence="8">
    <location>
        <begin position="137"/>
        <end position="163"/>
    </location>
</feature>
<evidence type="ECO:0000256" key="3">
    <source>
        <dbReference type="ARBA" id="ARBA00022448"/>
    </source>
</evidence>
<dbReference type="AlphaFoldDB" id="A0A1J0WI00"/>
<feature type="transmembrane region" description="Helical" evidence="8">
    <location>
        <begin position="105"/>
        <end position="125"/>
    </location>
</feature>
<evidence type="ECO:0000313" key="9">
    <source>
        <dbReference type="EMBL" id="APE43964.1"/>
    </source>
</evidence>
<dbReference type="OrthoDB" id="9795324at2"/>
<feature type="transmembrane region" description="Helical" evidence="8">
    <location>
        <begin position="6"/>
        <end position="26"/>
    </location>
</feature>
<keyword evidence="6 8" id="KW-1133">Transmembrane helix</keyword>
<evidence type="ECO:0000256" key="6">
    <source>
        <dbReference type="ARBA" id="ARBA00022989"/>
    </source>
</evidence>
<dbReference type="STRING" id="1917485.BOO69_11505"/>
<dbReference type="RefSeq" id="WP_071972301.1">
    <property type="nucleotide sequence ID" value="NZ_CP018076.1"/>
</dbReference>
<evidence type="ECO:0000256" key="5">
    <source>
        <dbReference type="ARBA" id="ARBA00022692"/>
    </source>
</evidence>
<keyword evidence="3" id="KW-0813">Transport</keyword>
<reference evidence="9 10" key="1">
    <citation type="submission" date="2016-11" db="EMBL/GenBank/DDBJ databases">
        <title>Complete genome sequence of Sulfitobacter sp. AM1-D1, a toxic bacteria associated with marine dinoflagellate Alexandrium minutum in East China Sea.</title>
        <authorList>
            <person name="Yang Q."/>
            <person name="Zhang X."/>
            <person name="Tian X."/>
        </authorList>
    </citation>
    <scope>NUCLEOTIDE SEQUENCE [LARGE SCALE GENOMIC DNA]</scope>
    <source>
        <strain evidence="9 10">AM1-D1</strain>
    </source>
</reference>
<gene>
    <name evidence="9" type="ORF">BOO69_11505</name>
</gene>
<dbReference type="Pfam" id="PF01925">
    <property type="entry name" value="TauE"/>
    <property type="match status" value="1"/>
</dbReference>
<dbReference type="InterPro" id="IPR052017">
    <property type="entry name" value="TSUP"/>
</dbReference>
<comment type="subcellular location">
    <subcellularLocation>
        <location evidence="1 8">Cell membrane</location>
        <topology evidence="1 8">Multi-pass membrane protein</topology>
    </subcellularLocation>
</comment>
<keyword evidence="10" id="KW-1185">Reference proteome</keyword>
<sequence length="252" mass="26559">MPDVLAAAGSTAGLVWLVAAVIVAGLIRGFTGFGSAMIIMPVAASVLSPVQAVIFLAATELLGPLPNLRAAWRDGAPRDVGLLMIGVVLALPLGLWCLSRISPEGFGWFISGVVLLLLALLVSGWRYRGTLTRRLTVATGALGGFMTGFSGIPGPPVIMLYMASSLPIATIRANFLLYLLAVDILLFAVLWLTGLMVWEIIVLGLLIGIPNLIANRLGAMLFDPAAERVFRLVAYIVIAASAIIGLPIWKGM</sequence>
<dbReference type="PANTHER" id="PTHR30269">
    <property type="entry name" value="TRANSMEMBRANE PROTEIN YFCA"/>
    <property type="match status" value="1"/>
</dbReference>
<evidence type="ECO:0000256" key="7">
    <source>
        <dbReference type="ARBA" id="ARBA00023136"/>
    </source>
</evidence>
<feature type="transmembrane region" description="Helical" evidence="8">
    <location>
        <begin position="229"/>
        <end position="249"/>
    </location>
</feature>
<keyword evidence="4 8" id="KW-1003">Cell membrane</keyword>
<protein>
    <recommendedName>
        <fullName evidence="8">Probable membrane transporter protein</fullName>
    </recommendedName>
</protein>
<comment type="similarity">
    <text evidence="2 8">Belongs to the 4-toluene sulfonate uptake permease (TSUP) (TC 2.A.102) family.</text>
</comment>
<feature type="transmembrane region" description="Helical" evidence="8">
    <location>
        <begin position="200"/>
        <end position="217"/>
    </location>
</feature>
<accession>A0A1J0WI00</accession>
<feature type="transmembrane region" description="Helical" evidence="8">
    <location>
        <begin position="175"/>
        <end position="194"/>
    </location>
</feature>
<dbReference type="PANTHER" id="PTHR30269:SF37">
    <property type="entry name" value="MEMBRANE TRANSPORTER PROTEIN"/>
    <property type="match status" value="1"/>
</dbReference>
<keyword evidence="5 8" id="KW-0812">Transmembrane</keyword>
<evidence type="ECO:0000256" key="2">
    <source>
        <dbReference type="ARBA" id="ARBA00009142"/>
    </source>
</evidence>
<organism evidence="9 10">
    <name type="scientific">Sulfitobacter alexandrii</name>
    <dbReference type="NCBI Taxonomy" id="1917485"/>
    <lineage>
        <taxon>Bacteria</taxon>
        <taxon>Pseudomonadati</taxon>
        <taxon>Pseudomonadota</taxon>
        <taxon>Alphaproteobacteria</taxon>
        <taxon>Rhodobacterales</taxon>
        <taxon>Roseobacteraceae</taxon>
        <taxon>Sulfitobacter</taxon>
    </lineage>
</organism>
<evidence type="ECO:0000256" key="1">
    <source>
        <dbReference type="ARBA" id="ARBA00004651"/>
    </source>
</evidence>
<evidence type="ECO:0000256" key="4">
    <source>
        <dbReference type="ARBA" id="ARBA00022475"/>
    </source>
</evidence>
<evidence type="ECO:0000256" key="8">
    <source>
        <dbReference type="RuleBase" id="RU363041"/>
    </source>
</evidence>
<dbReference type="Proteomes" id="UP000181897">
    <property type="component" value="Chromosome"/>
</dbReference>
<dbReference type="EMBL" id="CP018076">
    <property type="protein sequence ID" value="APE43964.1"/>
    <property type="molecule type" value="Genomic_DNA"/>
</dbReference>
<proteinExistence type="inferred from homology"/>
<dbReference type="GO" id="GO:0005886">
    <property type="term" value="C:plasma membrane"/>
    <property type="evidence" value="ECO:0007669"/>
    <property type="project" value="UniProtKB-SubCell"/>
</dbReference>